<proteinExistence type="predicted"/>
<feature type="transmembrane region" description="Helical" evidence="1">
    <location>
        <begin position="42"/>
        <end position="61"/>
    </location>
</feature>
<keyword evidence="3" id="KW-1185">Reference proteome</keyword>
<dbReference type="HOGENOM" id="CLU_086052_0_0_12"/>
<dbReference type="AlphaFoldDB" id="E1R5C6"/>
<dbReference type="OrthoDB" id="368775at2"/>
<keyword evidence="1" id="KW-0812">Transmembrane</keyword>
<keyword evidence="1" id="KW-1133">Transmembrane helix</keyword>
<evidence type="ECO:0000256" key="1">
    <source>
        <dbReference type="SAM" id="Phobius"/>
    </source>
</evidence>
<feature type="transmembrane region" description="Helical" evidence="1">
    <location>
        <begin position="7"/>
        <end position="30"/>
    </location>
</feature>
<dbReference type="EMBL" id="CP002116">
    <property type="protein sequence ID" value="ADK82254.1"/>
    <property type="molecule type" value="Genomic_DNA"/>
</dbReference>
<dbReference type="STRING" id="573413.Spirs_3156"/>
<keyword evidence="1" id="KW-0472">Membrane</keyword>
<accession>E1R5C6</accession>
<evidence type="ECO:0000313" key="3">
    <source>
        <dbReference type="Proteomes" id="UP000002318"/>
    </source>
</evidence>
<gene>
    <name evidence="2" type="ordered locus">Spirs_3156</name>
</gene>
<organism evidence="2 3">
    <name type="scientific">Sediminispirochaeta smaragdinae (strain DSM 11293 / JCM 15392 / SEBR 4228)</name>
    <name type="common">Spirochaeta smaragdinae</name>
    <dbReference type="NCBI Taxonomy" id="573413"/>
    <lineage>
        <taxon>Bacteria</taxon>
        <taxon>Pseudomonadati</taxon>
        <taxon>Spirochaetota</taxon>
        <taxon>Spirochaetia</taxon>
        <taxon>Spirochaetales</taxon>
        <taxon>Spirochaetaceae</taxon>
        <taxon>Sediminispirochaeta</taxon>
    </lineage>
</organism>
<dbReference type="KEGG" id="ssm:Spirs_3156"/>
<reference evidence="2 3" key="1">
    <citation type="journal article" date="2010" name="Stand. Genomic Sci.">
        <title>Complete genome sequence of Spirochaeta smaragdinae type strain (SEBR 4228).</title>
        <authorList>
            <person name="Mavromatis K."/>
            <person name="Yasawong M."/>
            <person name="Chertkov O."/>
            <person name="Lapidus A."/>
            <person name="Lucas S."/>
            <person name="Nolan M."/>
            <person name="Del Rio T.G."/>
            <person name="Tice H."/>
            <person name="Cheng J.F."/>
            <person name="Pitluck S."/>
            <person name="Liolios K."/>
            <person name="Ivanova N."/>
            <person name="Tapia R."/>
            <person name="Han C."/>
            <person name="Bruce D."/>
            <person name="Goodwin L."/>
            <person name="Pati A."/>
            <person name="Chen A."/>
            <person name="Palaniappan K."/>
            <person name="Land M."/>
            <person name="Hauser L."/>
            <person name="Chang Y.J."/>
            <person name="Jeffries C.D."/>
            <person name="Detter J.C."/>
            <person name="Rohde M."/>
            <person name="Brambilla E."/>
            <person name="Spring S."/>
            <person name="Goker M."/>
            <person name="Sikorski J."/>
            <person name="Woyke T."/>
            <person name="Bristow J."/>
            <person name="Eisen J.A."/>
            <person name="Markowitz V."/>
            <person name="Hugenholtz P."/>
            <person name="Klenk H.P."/>
            <person name="Kyrpides N.C."/>
        </authorList>
    </citation>
    <scope>NUCLEOTIDE SEQUENCE [LARGE SCALE GENOMIC DNA]</scope>
    <source>
        <strain evidence="3">DSM 11293 / JCM 15392 / SEBR 4228</strain>
    </source>
</reference>
<dbReference type="eggNOG" id="ENOG5033YSU">
    <property type="taxonomic scope" value="Bacteria"/>
</dbReference>
<name>E1R5C6_SEDSS</name>
<dbReference type="RefSeq" id="WP_013255713.1">
    <property type="nucleotide sequence ID" value="NC_014364.1"/>
</dbReference>
<dbReference type="Proteomes" id="UP000002318">
    <property type="component" value="Chromosome"/>
</dbReference>
<sequence length="275" mass="32721">MKFKIIFLFFNLVIVLSFFVVFFMPLFMLGHEYAAIFWRDSWYLPIIFFLIIGGIDSYFLLNWRLFRNLEDENWDGVIAYLEDRLYQRGRISGQRIRILINAYLLKNNMQGIDRLESHLREHYPKLHSRFLLSLGIPRLLRTDAEGLEFFFGPHRDEARKDKEWINFLYGFSLLMQVRREEAMEHFVSMIRAGYVGPTVRLLLLYSLVPFTVEQDDVASLVSSESAEMKKRYSRPSLEKEIQRSREQVVPVILAKLTEDALNWLYPSKQEIEKEA</sequence>
<evidence type="ECO:0000313" key="2">
    <source>
        <dbReference type="EMBL" id="ADK82254.1"/>
    </source>
</evidence>
<protein>
    <submittedName>
        <fullName evidence="2">Uncharacterized protein</fullName>
    </submittedName>
</protein>